<comment type="caution">
    <text evidence="2">The sequence shown here is derived from an EMBL/GenBank/DDBJ whole genome shotgun (WGS) entry which is preliminary data.</text>
</comment>
<dbReference type="Proteomes" id="UP000186817">
    <property type="component" value="Unassembled WGS sequence"/>
</dbReference>
<gene>
    <name evidence="2" type="ORF">AK812_SmicGene11366</name>
</gene>
<accession>A0A1Q9EDD8</accession>
<dbReference type="OrthoDB" id="10674224at2759"/>
<feature type="compositionally biased region" description="Low complexity" evidence="1">
    <location>
        <begin position="444"/>
        <end position="469"/>
    </location>
</feature>
<protein>
    <submittedName>
        <fullName evidence="2">Uncharacterized protein</fullName>
    </submittedName>
</protein>
<feature type="compositionally biased region" description="Polar residues" evidence="1">
    <location>
        <begin position="551"/>
        <end position="565"/>
    </location>
</feature>
<dbReference type="AlphaFoldDB" id="A0A1Q9EDD8"/>
<feature type="compositionally biased region" description="Low complexity" evidence="1">
    <location>
        <begin position="345"/>
        <end position="374"/>
    </location>
</feature>
<sequence>MTVEWLSRGTSLHPLRLAAIKTRQLNLMFPGSDSPKLDLKAALESAAQQMLTDVANKGFAQADMDTVLQVPQSRGAWVRWKLDGYWLGRGFVAEQLTAAAVTAAKEQPRNFTVAESVVAAAARQVERTPSTAVMETEISQVASPLPPLAVALDLDGSHSSGQRVVTAEVLAPTSSVVEVVATDEEPEAQVPATKPVVEEAPGDQELGSWVQCGGHQVSLQRWRPSLRRLHRKELSFCKFRTAGLDIVPRPEQGSEREGGQPIADTAAHEATDAASASVLPESGAEFSWLIGEISKVRRQGRLGETVVHDILHSVAEKEEPATAVASSPSEVQVPTDWITPEAPAAVSAPGSAAQQPTETVTPAPVVSTSPVPSEHISHAGQAPAIAGPGSAADEPPGDTAPTAPVAASSPVPSEQVVPEVPSAPGSEQPAPSAPGSEHPPAVPSVPGSEAPVPSAPASEHPAPSAPGSEPHARAVVVGKDVGFEASAPSAPGSEPHDVVSDEPFQEPPATGEPVEELPPSEQGRRPPQVPKLWQDTRLEMPAVGARPASASEFSGLSPPRTSLWSPGTGYEGYETDGSGYPDEGSMAEYSYEDPGRTMRIPQGEGSFPHDRSTQKFSAWGAPASRSVQGSGRDVPVTN</sequence>
<proteinExistence type="predicted"/>
<name>A0A1Q9EDD8_SYMMI</name>
<organism evidence="2 3">
    <name type="scientific">Symbiodinium microadriaticum</name>
    <name type="common">Dinoflagellate</name>
    <name type="synonym">Zooxanthella microadriatica</name>
    <dbReference type="NCBI Taxonomy" id="2951"/>
    <lineage>
        <taxon>Eukaryota</taxon>
        <taxon>Sar</taxon>
        <taxon>Alveolata</taxon>
        <taxon>Dinophyceae</taxon>
        <taxon>Suessiales</taxon>
        <taxon>Symbiodiniaceae</taxon>
        <taxon>Symbiodinium</taxon>
    </lineage>
</organism>
<dbReference type="EMBL" id="LSRX01000185">
    <property type="protein sequence ID" value="OLQ05450.1"/>
    <property type="molecule type" value="Genomic_DNA"/>
</dbReference>
<feature type="compositionally biased region" description="Low complexity" evidence="1">
    <location>
        <begin position="399"/>
        <end position="424"/>
    </location>
</feature>
<evidence type="ECO:0000313" key="2">
    <source>
        <dbReference type="EMBL" id="OLQ05450.1"/>
    </source>
</evidence>
<evidence type="ECO:0000256" key="1">
    <source>
        <dbReference type="SAM" id="MobiDB-lite"/>
    </source>
</evidence>
<evidence type="ECO:0000313" key="3">
    <source>
        <dbReference type="Proteomes" id="UP000186817"/>
    </source>
</evidence>
<feature type="region of interest" description="Disordered" evidence="1">
    <location>
        <begin position="345"/>
        <end position="638"/>
    </location>
</feature>
<reference evidence="2 3" key="1">
    <citation type="submission" date="2016-02" db="EMBL/GenBank/DDBJ databases">
        <title>Genome analysis of coral dinoflagellate symbionts highlights evolutionary adaptations to a symbiotic lifestyle.</title>
        <authorList>
            <person name="Aranda M."/>
            <person name="Li Y."/>
            <person name="Liew Y.J."/>
            <person name="Baumgarten S."/>
            <person name="Simakov O."/>
            <person name="Wilson M."/>
            <person name="Piel J."/>
            <person name="Ashoor H."/>
            <person name="Bougouffa S."/>
            <person name="Bajic V.B."/>
            <person name="Ryu T."/>
            <person name="Ravasi T."/>
            <person name="Bayer T."/>
            <person name="Micklem G."/>
            <person name="Kim H."/>
            <person name="Bhak J."/>
            <person name="Lajeunesse T.C."/>
            <person name="Voolstra C.R."/>
        </authorList>
    </citation>
    <scope>NUCLEOTIDE SEQUENCE [LARGE SCALE GENOMIC DNA]</scope>
    <source>
        <strain evidence="2 3">CCMP2467</strain>
    </source>
</reference>
<keyword evidence="3" id="KW-1185">Reference proteome</keyword>